<dbReference type="AlphaFoldDB" id="A0A5D2HGE3"/>
<accession>A0A5D2HGE3</accession>
<dbReference type="Proteomes" id="UP000323506">
    <property type="component" value="Chromosome A01"/>
</dbReference>
<name>A0A5D2HGE3_GOSDA</name>
<sequence length="99" mass="11259">MKRRRSSASSAAPLLSSFPVWRAPYGTAKSGAGVASMGVMRPELLWPVLGIYGSLLLYQYWDQSKGQIVPSFRWLCPSFIRSRLLPRQAFCRNGYRNCW</sequence>
<proteinExistence type="predicted"/>
<keyword evidence="2" id="KW-1185">Reference proteome</keyword>
<gene>
    <name evidence="1" type="ORF">ES288_A01G005000v1</name>
</gene>
<dbReference type="EMBL" id="CM017688">
    <property type="protein sequence ID" value="TYH29355.1"/>
    <property type="molecule type" value="Genomic_DNA"/>
</dbReference>
<evidence type="ECO:0000313" key="2">
    <source>
        <dbReference type="Proteomes" id="UP000323506"/>
    </source>
</evidence>
<reference evidence="1 2" key="1">
    <citation type="submission" date="2019-06" db="EMBL/GenBank/DDBJ databases">
        <title>WGS assembly of Gossypium darwinii.</title>
        <authorList>
            <person name="Chen Z.J."/>
            <person name="Sreedasyam A."/>
            <person name="Ando A."/>
            <person name="Song Q."/>
            <person name="De L."/>
            <person name="Hulse-Kemp A."/>
            <person name="Ding M."/>
            <person name="Ye W."/>
            <person name="Kirkbride R."/>
            <person name="Jenkins J."/>
            <person name="Plott C."/>
            <person name="Lovell J."/>
            <person name="Lin Y.-M."/>
            <person name="Vaughn R."/>
            <person name="Liu B."/>
            <person name="Li W."/>
            <person name="Simpson S."/>
            <person name="Scheffler B."/>
            <person name="Saski C."/>
            <person name="Grover C."/>
            <person name="Hu G."/>
            <person name="Conover J."/>
            <person name="Carlson J."/>
            <person name="Shu S."/>
            <person name="Boston L."/>
            <person name="Williams M."/>
            <person name="Peterson D."/>
            <person name="Mcgee K."/>
            <person name="Jones D."/>
            <person name="Wendel J."/>
            <person name="Stelly D."/>
            <person name="Grimwood J."/>
            <person name="Schmutz J."/>
        </authorList>
    </citation>
    <scope>NUCLEOTIDE SEQUENCE [LARGE SCALE GENOMIC DNA]</scope>
    <source>
        <strain evidence="1">1808015.09</strain>
    </source>
</reference>
<evidence type="ECO:0000313" key="1">
    <source>
        <dbReference type="EMBL" id="TYH29355.1"/>
    </source>
</evidence>
<protein>
    <submittedName>
        <fullName evidence="1">Uncharacterized protein</fullName>
    </submittedName>
</protein>
<organism evidence="1 2">
    <name type="scientific">Gossypium darwinii</name>
    <name type="common">Darwin's cotton</name>
    <name type="synonym">Gossypium barbadense var. darwinii</name>
    <dbReference type="NCBI Taxonomy" id="34276"/>
    <lineage>
        <taxon>Eukaryota</taxon>
        <taxon>Viridiplantae</taxon>
        <taxon>Streptophyta</taxon>
        <taxon>Embryophyta</taxon>
        <taxon>Tracheophyta</taxon>
        <taxon>Spermatophyta</taxon>
        <taxon>Magnoliopsida</taxon>
        <taxon>eudicotyledons</taxon>
        <taxon>Gunneridae</taxon>
        <taxon>Pentapetalae</taxon>
        <taxon>rosids</taxon>
        <taxon>malvids</taxon>
        <taxon>Malvales</taxon>
        <taxon>Malvaceae</taxon>
        <taxon>Malvoideae</taxon>
        <taxon>Gossypium</taxon>
    </lineage>
</organism>